<name>A0A2K9VGZ7_9CAUD</name>
<dbReference type="GeneID" id="54987714"/>
<dbReference type="Gene3D" id="1.10.260.40">
    <property type="entry name" value="lambda repressor-like DNA-binding domains"/>
    <property type="match status" value="1"/>
</dbReference>
<proteinExistence type="predicted"/>
<dbReference type="GO" id="GO:0003677">
    <property type="term" value="F:DNA binding"/>
    <property type="evidence" value="ECO:0007669"/>
    <property type="project" value="InterPro"/>
</dbReference>
<evidence type="ECO:0000313" key="3">
    <source>
        <dbReference type="EMBL" id="AUV61515.1"/>
    </source>
</evidence>
<feature type="domain" description="HTH cro/C1-type" evidence="2">
    <location>
        <begin position="37"/>
        <end position="60"/>
    </location>
</feature>
<dbReference type="EMBL" id="MG711460">
    <property type="protein sequence ID" value="AUV61515.1"/>
    <property type="molecule type" value="Genomic_DNA"/>
</dbReference>
<evidence type="ECO:0000259" key="2">
    <source>
        <dbReference type="PROSITE" id="PS50943"/>
    </source>
</evidence>
<dbReference type="SUPFAM" id="SSF47413">
    <property type="entry name" value="lambda repressor-like DNA-binding domains"/>
    <property type="match status" value="1"/>
</dbReference>
<dbReference type="KEGG" id="vg:54987714"/>
<evidence type="ECO:0000256" key="1">
    <source>
        <dbReference type="SAM" id="MobiDB-lite"/>
    </source>
</evidence>
<dbReference type="SMART" id="SM00530">
    <property type="entry name" value="HTH_XRE"/>
    <property type="match status" value="1"/>
</dbReference>
<keyword evidence="4" id="KW-1185">Reference proteome</keyword>
<dbReference type="RefSeq" id="YP_009797301.1">
    <property type="nucleotide sequence ID" value="NC_047913.1"/>
</dbReference>
<organism evidence="3 4">
    <name type="scientific">Faecalibacterium phage FP_Mushu</name>
    <dbReference type="NCBI Taxonomy" id="2070185"/>
    <lineage>
        <taxon>Viruses</taxon>
        <taxon>Duplodnaviria</taxon>
        <taxon>Heunggongvirae</taxon>
        <taxon>Uroviricota</taxon>
        <taxon>Caudoviricetes</taxon>
        <taxon>Mushuvirus</taxon>
        <taxon>Mushuvirus mushu</taxon>
    </lineage>
</organism>
<sequence>MSELVDRIEQAIKEKGSNFKRVERECGLGNGTIKRWGEQSPRLDKLVLVSEYLQISLDYLVFGRSCSETAQENDRNAAFEHLKQEQGLTCDGSPLEDEEADLIAMYRLLPEEQQEDIFDLVHLKYRKHVERKKESIYWTYHNGSSATKSGPAEDAEAQGGTA</sequence>
<accession>A0A2K9VGZ7</accession>
<dbReference type="PROSITE" id="PS50943">
    <property type="entry name" value="HTH_CROC1"/>
    <property type="match status" value="1"/>
</dbReference>
<feature type="region of interest" description="Disordered" evidence="1">
    <location>
        <begin position="143"/>
        <end position="162"/>
    </location>
</feature>
<evidence type="ECO:0000313" key="4">
    <source>
        <dbReference type="Proteomes" id="UP000241370"/>
    </source>
</evidence>
<reference evidence="3 4" key="1">
    <citation type="submission" date="2017-12" db="EMBL/GenBank/DDBJ databases">
        <title>Phages infecting Faecalibacterium prausnitzii belong to novel viral genera that help decipher intestinal viromes.</title>
        <authorList>
            <person name="Petit M.-A."/>
            <person name="De Paepe M."/>
            <person name="Benevides L."/>
            <person name="Langella P."/>
        </authorList>
    </citation>
    <scope>NUCLEOTIDE SEQUENCE [LARGE SCALE GENOMIC DNA]</scope>
</reference>
<dbReference type="Proteomes" id="UP000241370">
    <property type="component" value="Segment"/>
</dbReference>
<dbReference type="InterPro" id="IPR010982">
    <property type="entry name" value="Lambda_DNA-bd_dom_sf"/>
</dbReference>
<protein>
    <submittedName>
        <fullName evidence="3">XRE family transcriptional regulator</fullName>
    </submittedName>
</protein>
<dbReference type="InterPro" id="IPR001387">
    <property type="entry name" value="Cro/C1-type_HTH"/>
</dbReference>